<protein>
    <submittedName>
        <fullName evidence="2">Uncharacterized protein</fullName>
    </submittedName>
</protein>
<feature type="signal peptide" evidence="1">
    <location>
        <begin position="1"/>
        <end position="18"/>
    </location>
</feature>
<dbReference type="EMBL" id="UAUU01000008">
    <property type="protein sequence ID" value="SPZ85625.1"/>
    <property type="molecule type" value="Genomic_DNA"/>
</dbReference>
<evidence type="ECO:0000313" key="3">
    <source>
        <dbReference type="Proteomes" id="UP000251241"/>
    </source>
</evidence>
<reference evidence="2 3" key="1">
    <citation type="submission" date="2018-06" db="EMBL/GenBank/DDBJ databases">
        <authorList>
            <consortium name="Pathogen Informatics"/>
            <person name="Doyle S."/>
        </authorList>
    </citation>
    <scope>NUCLEOTIDE SEQUENCE [LARGE SCALE GENOMIC DNA]</scope>
    <source>
        <strain evidence="2 3">NCTC11343</strain>
    </source>
</reference>
<dbReference type="AlphaFoldDB" id="A0A2X2JEI7"/>
<dbReference type="Proteomes" id="UP000251241">
    <property type="component" value="Unassembled WGS sequence"/>
</dbReference>
<gene>
    <name evidence="2" type="ORF">NCTC11343_02187</name>
</gene>
<keyword evidence="1" id="KW-0732">Signal</keyword>
<evidence type="ECO:0000256" key="1">
    <source>
        <dbReference type="SAM" id="SignalP"/>
    </source>
</evidence>
<feature type="chain" id="PRO_5016051889" evidence="1">
    <location>
        <begin position="19"/>
        <end position="92"/>
    </location>
</feature>
<evidence type="ECO:0000313" key="2">
    <source>
        <dbReference type="EMBL" id="SPZ85625.1"/>
    </source>
</evidence>
<name>A0A2X2JEI7_SPHMU</name>
<organism evidence="2 3">
    <name type="scientific">Sphingobacterium multivorum</name>
    <dbReference type="NCBI Taxonomy" id="28454"/>
    <lineage>
        <taxon>Bacteria</taxon>
        <taxon>Pseudomonadati</taxon>
        <taxon>Bacteroidota</taxon>
        <taxon>Sphingobacteriia</taxon>
        <taxon>Sphingobacteriales</taxon>
        <taxon>Sphingobacteriaceae</taxon>
        <taxon>Sphingobacterium</taxon>
    </lineage>
</organism>
<proteinExistence type="predicted"/>
<accession>A0A2X2JEI7</accession>
<sequence length="92" mass="10572">MKNITLFLFLFLSISAFAQSSKPVLVDDLVPEKYKISNNYFPIIKGSYLYSIYALSTSDFISSKVFDKNDDDWLPISTLSLNRNIFHSVMSF</sequence>